<evidence type="ECO:0000313" key="2">
    <source>
        <dbReference type="Proteomes" id="UP000593573"/>
    </source>
</evidence>
<accession>A0A7J8UID0</accession>
<dbReference type="EMBL" id="JABFAB010000006">
    <property type="protein sequence ID" value="MBA0650248.1"/>
    <property type="molecule type" value="Genomic_DNA"/>
</dbReference>
<organism evidence="1 2">
    <name type="scientific">Gossypium klotzschianum</name>
    <dbReference type="NCBI Taxonomy" id="34286"/>
    <lineage>
        <taxon>Eukaryota</taxon>
        <taxon>Viridiplantae</taxon>
        <taxon>Streptophyta</taxon>
        <taxon>Embryophyta</taxon>
        <taxon>Tracheophyta</taxon>
        <taxon>Spermatophyta</taxon>
        <taxon>Magnoliopsida</taxon>
        <taxon>eudicotyledons</taxon>
        <taxon>Gunneridae</taxon>
        <taxon>Pentapetalae</taxon>
        <taxon>rosids</taxon>
        <taxon>malvids</taxon>
        <taxon>Malvales</taxon>
        <taxon>Malvaceae</taxon>
        <taxon>Malvoideae</taxon>
        <taxon>Gossypium</taxon>
    </lineage>
</organism>
<comment type="caution">
    <text evidence="1">The sequence shown here is derived from an EMBL/GenBank/DDBJ whole genome shotgun (WGS) entry which is preliminary data.</text>
</comment>
<sequence length="92" mass="10472">MTVTHFNPTFDDHIEMEVVLKDEVLDPNRHSMIVFNENSDPNLRVPNLNGFEALDNSVIVSSRHYGGEKICDDRVGEKLNKTICGWGFVSYC</sequence>
<protein>
    <submittedName>
        <fullName evidence="1">Uncharacterized protein</fullName>
    </submittedName>
</protein>
<evidence type="ECO:0000313" key="1">
    <source>
        <dbReference type="EMBL" id="MBA0650248.1"/>
    </source>
</evidence>
<gene>
    <name evidence="1" type="ORF">Goklo_017693</name>
</gene>
<proteinExistence type="predicted"/>
<dbReference type="OrthoDB" id="10630059at2759"/>
<keyword evidence="2" id="KW-1185">Reference proteome</keyword>
<reference evidence="1 2" key="1">
    <citation type="journal article" date="2019" name="Genome Biol. Evol.">
        <title>Insights into the evolution of the New World diploid cottons (Gossypium, subgenus Houzingenia) based on genome sequencing.</title>
        <authorList>
            <person name="Grover C.E."/>
            <person name="Arick M.A. 2nd"/>
            <person name="Thrash A."/>
            <person name="Conover J.L."/>
            <person name="Sanders W.S."/>
            <person name="Peterson D.G."/>
            <person name="Frelichowski J.E."/>
            <person name="Scheffler J.A."/>
            <person name="Scheffler B.E."/>
            <person name="Wendel J.F."/>
        </authorList>
    </citation>
    <scope>NUCLEOTIDE SEQUENCE [LARGE SCALE GENOMIC DNA]</scope>
    <source>
        <strain evidence="1">57</strain>
        <tissue evidence="1">Leaf</tissue>
    </source>
</reference>
<dbReference type="AlphaFoldDB" id="A0A7J8UID0"/>
<dbReference type="Proteomes" id="UP000593573">
    <property type="component" value="Unassembled WGS sequence"/>
</dbReference>
<name>A0A7J8UID0_9ROSI</name>